<reference evidence="2" key="1">
    <citation type="journal article" date="2014" name="PLoS ONE">
        <title>Transcriptome-Based Identification of ABC Transporters in the Western Tarnished Plant Bug Lygus hesperus.</title>
        <authorList>
            <person name="Hull J.J."/>
            <person name="Chaney K."/>
            <person name="Geib S.M."/>
            <person name="Fabrick J.A."/>
            <person name="Brent C.S."/>
            <person name="Walsh D."/>
            <person name="Lavine L.C."/>
        </authorList>
    </citation>
    <scope>NUCLEOTIDE SEQUENCE</scope>
</reference>
<protein>
    <submittedName>
        <fullName evidence="2">Huntingtin</fullName>
    </submittedName>
</protein>
<feature type="compositionally biased region" description="Polar residues" evidence="1">
    <location>
        <begin position="1"/>
        <end position="11"/>
    </location>
</feature>
<evidence type="ECO:0000313" key="2">
    <source>
        <dbReference type="EMBL" id="JAG41199.1"/>
    </source>
</evidence>
<name>A0A0A9Z9T8_LYGHE</name>
<feature type="non-terminal residue" evidence="2">
    <location>
        <position position="118"/>
    </location>
</feature>
<proteinExistence type="predicted"/>
<gene>
    <name evidence="2" type="primary">HTT</name>
    <name evidence="2" type="ORF">CM83_5386</name>
</gene>
<feature type="non-terminal residue" evidence="2">
    <location>
        <position position="1"/>
    </location>
</feature>
<organism evidence="2">
    <name type="scientific">Lygus hesperus</name>
    <name type="common">Western plant bug</name>
    <dbReference type="NCBI Taxonomy" id="30085"/>
    <lineage>
        <taxon>Eukaryota</taxon>
        <taxon>Metazoa</taxon>
        <taxon>Ecdysozoa</taxon>
        <taxon>Arthropoda</taxon>
        <taxon>Hexapoda</taxon>
        <taxon>Insecta</taxon>
        <taxon>Pterygota</taxon>
        <taxon>Neoptera</taxon>
        <taxon>Paraneoptera</taxon>
        <taxon>Hemiptera</taxon>
        <taxon>Heteroptera</taxon>
        <taxon>Panheteroptera</taxon>
        <taxon>Cimicomorpha</taxon>
        <taxon>Miridae</taxon>
        <taxon>Mirini</taxon>
        <taxon>Lygus</taxon>
    </lineage>
</organism>
<evidence type="ECO:0000256" key="1">
    <source>
        <dbReference type="SAM" id="MobiDB-lite"/>
    </source>
</evidence>
<dbReference type="EMBL" id="GBHO01002405">
    <property type="protein sequence ID" value="JAG41199.1"/>
    <property type="molecule type" value="Transcribed_RNA"/>
</dbReference>
<accession>A0A0A9Z9T8</accession>
<reference evidence="2" key="2">
    <citation type="submission" date="2014-07" db="EMBL/GenBank/DDBJ databases">
        <authorList>
            <person name="Hull J."/>
        </authorList>
    </citation>
    <scope>NUCLEOTIDE SEQUENCE</scope>
</reference>
<feature type="region of interest" description="Disordered" evidence="1">
    <location>
        <begin position="97"/>
        <end position="118"/>
    </location>
</feature>
<sequence length="118" mass="12873">VPSHTTATDNAISIKREEMDLDSSSKSHSSKHCKFDKSTFKAKLPPSLNNSLPATCDDKGGSPLKLTTAIKNPLLKTPFSNKIPKLDFNFKCSPLNGAVNDGKPPSVNNRFSKFRQTP</sequence>
<dbReference type="AlphaFoldDB" id="A0A0A9Z9T8"/>
<feature type="compositionally biased region" description="Polar residues" evidence="1">
    <location>
        <begin position="106"/>
        <end position="118"/>
    </location>
</feature>
<feature type="region of interest" description="Disordered" evidence="1">
    <location>
        <begin position="1"/>
        <end position="32"/>
    </location>
</feature>